<evidence type="ECO:0000256" key="3">
    <source>
        <dbReference type="ARBA" id="ARBA00022692"/>
    </source>
</evidence>
<dbReference type="AlphaFoldDB" id="A0A0G0FDB9"/>
<evidence type="ECO:0000256" key="1">
    <source>
        <dbReference type="ARBA" id="ARBA00004651"/>
    </source>
</evidence>
<organism evidence="7 8">
    <name type="scientific">Candidatus Daviesbacteria bacterium GW2011_GWA1_36_8</name>
    <dbReference type="NCBI Taxonomy" id="1618417"/>
    <lineage>
        <taxon>Bacteria</taxon>
        <taxon>Candidatus Daviesiibacteriota</taxon>
    </lineage>
</organism>
<evidence type="ECO:0000256" key="2">
    <source>
        <dbReference type="ARBA" id="ARBA00022475"/>
    </source>
</evidence>
<feature type="transmembrane region" description="Helical" evidence="6">
    <location>
        <begin position="288"/>
        <end position="314"/>
    </location>
</feature>
<sequence>MEVIRKVIKQTSWQVFGKALSSLSTILILGLLSRNYGKEGVGLYTLALTYLNFFYLFADLGLNGYVLSRLSEHHEEANKLFNFRLAWGLILGLTSILILPFFPFNSFDFSQAILIGATSVVCFGLLNSFNLIFQKHLNYERSIISSSLGILALTLTTLLLINIKAPVPFLLIGPAVGWIINVMVADILVEKFYKFRVSKLDFKYPFATLKNAWAVSATLLINTVYFRIDTFILSSLKPLADVGIYNLAYSVFQTILVIPTFIMNAFYPKMLKTYEENFKKFTTHIYMATVLMFILGVLVTVSLWISTPLIISVIGGEGFLGSKEVLRILSVSMPAFFLSALYIWVFMTLKRYKVMMIIYIIGFIFNLVLNLKLIPVYSFYGASVVTVLSEYLILVMQMVFLSFLFQTKR</sequence>
<evidence type="ECO:0000256" key="6">
    <source>
        <dbReference type="SAM" id="Phobius"/>
    </source>
</evidence>
<keyword evidence="3 6" id="KW-0812">Transmembrane</keyword>
<dbReference type="GO" id="GO:0005886">
    <property type="term" value="C:plasma membrane"/>
    <property type="evidence" value="ECO:0007669"/>
    <property type="project" value="UniProtKB-SubCell"/>
</dbReference>
<feature type="transmembrane region" description="Helical" evidence="6">
    <location>
        <begin position="326"/>
        <end position="347"/>
    </location>
</feature>
<dbReference type="PANTHER" id="PTHR30250:SF11">
    <property type="entry name" value="O-ANTIGEN TRANSPORTER-RELATED"/>
    <property type="match status" value="1"/>
</dbReference>
<dbReference type="PANTHER" id="PTHR30250">
    <property type="entry name" value="PST FAMILY PREDICTED COLANIC ACID TRANSPORTER"/>
    <property type="match status" value="1"/>
</dbReference>
<feature type="transmembrane region" description="Helical" evidence="6">
    <location>
        <begin position="248"/>
        <end position="267"/>
    </location>
</feature>
<dbReference type="PATRIC" id="fig|1618417.4.peg.340"/>
<evidence type="ECO:0000256" key="4">
    <source>
        <dbReference type="ARBA" id="ARBA00022989"/>
    </source>
</evidence>
<feature type="transmembrane region" description="Helical" evidence="6">
    <location>
        <begin position="143"/>
        <end position="163"/>
    </location>
</feature>
<feature type="transmembrane region" description="Helical" evidence="6">
    <location>
        <begin position="83"/>
        <end position="103"/>
    </location>
</feature>
<feature type="transmembrane region" description="Helical" evidence="6">
    <location>
        <begin position="169"/>
        <end position="189"/>
    </location>
</feature>
<feature type="transmembrane region" description="Helical" evidence="6">
    <location>
        <begin position="209"/>
        <end position="228"/>
    </location>
</feature>
<gene>
    <name evidence="7" type="ORF">US28_C0007G0048</name>
</gene>
<reference evidence="7 8" key="1">
    <citation type="journal article" date="2015" name="Nature">
        <title>rRNA introns, odd ribosomes, and small enigmatic genomes across a large radiation of phyla.</title>
        <authorList>
            <person name="Brown C.T."/>
            <person name="Hug L.A."/>
            <person name="Thomas B.C."/>
            <person name="Sharon I."/>
            <person name="Castelle C.J."/>
            <person name="Singh A."/>
            <person name="Wilkins M.J."/>
            <person name="Williams K.H."/>
            <person name="Banfield J.F."/>
        </authorList>
    </citation>
    <scope>NUCLEOTIDE SEQUENCE [LARGE SCALE GENOMIC DNA]</scope>
</reference>
<feature type="transmembrane region" description="Helical" evidence="6">
    <location>
        <begin position="12"/>
        <end position="31"/>
    </location>
</feature>
<proteinExistence type="predicted"/>
<feature type="transmembrane region" description="Helical" evidence="6">
    <location>
        <begin position="354"/>
        <end position="374"/>
    </location>
</feature>
<feature type="transmembrane region" description="Helical" evidence="6">
    <location>
        <begin position="43"/>
        <end position="62"/>
    </location>
</feature>
<feature type="transmembrane region" description="Helical" evidence="6">
    <location>
        <begin position="109"/>
        <end position="131"/>
    </location>
</feature>
<dbReference type="InterPro" id="IPR050833">
    <property type="entry name" value="Poly_Biosynth_Transport"/>
</dbReference>
<comment type="caution">
    <text evidence="7">The sequence shown here is derived from an EMBL/GenBank/DDBJ whole genome shotgun (WGS) entry which is preliminary data.</text>
</comment>
<evidence type="ECO:0000313" key="7">
    <source>
        <dbReference type="EMBL" id="KKQ15957.1"/>
    </source>
</evidence>
<dbReference type="CDD" id="cd13128">
    <property type="entry name" value="MATE_Wzx_like"/>
    <property type="match status" value="1"/>
</dbReference>
<keyword evidence="4 6" id="KW-1133">Transmembrane helix</keyword>
<protein>
    <submittedName>
        <fullName evidence="7">Membrane protein involved in the export of O-antigen and teichoic acid</fullName>
    </submittedName>
</protein>
<feature type="transmembrane region" description="Helical" evidence="6">
    <location>
        <begin position="380"/>
        <end position="405"/>
    </location>
</feature>
<evidence type="ECO:0000256" key="5">
    <source>
        <dbReference type="ARBA" id="ARBA00023136"/>
    </source>
</evidence>
<dbReference type="Proteomes" id="UP000034448">
    <property type="component" value="Unassembled WGS sequence"/>
</dbReference>
<dbReference type="Pfam" id="PF01943">
    <property type="entry name" value="Polysacc_synt"/>
    <property type="match status" value="1"/>
</dbReference>
<name>A0A0G0FDB9_9BACT</name>
<accession>A0A0G0FDB9</accession>
<dbReference type="InterPro" id="IPR002797">
    <property type="entry name" value="Polysacc_synth"/>
</dbReference>
<comment type="subcellular location">
    <subcellularLocation>
        <location evidence="1">Cell membrane</location>
        <topology evidence="1">Multi-pass membrane protein</topology>
    </subcellularLocation>
</comment>
<keyword evidence="5 6" id="KW-0472">Membrane</keyword>
<dbReference type="EMBL" id="LBSJ01000007">
    <property type="protein sequence ID" value="KKQ15957.1"/>
    <property type="molecule type" value="Genomic_DNA"/>
</dbReference>
<keyword evidence="2" id="KW-1003">Cell membrane</keyword>
<evidence type="ECO:0000313" key="8">
    <source>
        <dbReference type="Proteomes" id="UP000034448"/>
    </source>
</evidence>